<feature type="domain" description="Retrotransposon gag" evidence="1">
    <location>
        <begin position="114"/>
        <end position="168"/>
    </location>
</feature>
<name>A0A5A7VGL4_CUCMM</name>
<accession>A0A5A7VGL4</accession>
<evidence type="ECO:0000313" key="3">
    <source>
        <dbReference type="Proteomes" id="UP000321393"/>
    </source>
</evidence>
<comment type="caution">
    <text evidence="2">The sequence shown here is derived from an EMBL/GenBank/DDBJ whole genome shotgun (WGS) entry which is preliminary data.</text>
</comment>
<dbReference type="InterPro" id="IPR005162">
    <property type="entry name" value="Retrotrans_gag_dom"/>
</dbReference>
<protein>
    <recommendedName>
        <fullName evidence="1">Retrotransposon gag domain-containing protein</fullName>
    </recommendedName>
</protein>
<sequence>MTREHSTCFYEVTFGVGCDKWGSEHKNHGTTRGRQRQVRQVAVDVLATGSVNRAQASDEVSSNPHFLVGRRTEENMSDHPPKSIDRLKALRATIFVGTTNPADAEKWLNGTEDWWTLNVTRIGGEGLIMWEDFRKAFKDKFYPRSFCDTKRNEFMNLIQGDMTVANYEK</sequence>
<reference evidence="2 3" key="1">
    <citation type="submission" date="2019-08" db="EMBL/GenBank/DDBJ databases">
        <title>Draft genome sequences of two oriental melons (Cucumis melo L. var makuwa).</title>
        <authorList>
            <person name="Kwon S.-Y."/>
        </authorList>
    </citation>
    <scope>NUCLEOTIDE SEQUENCE [LARGE SCALE GENOMIC DNA]</scope>
    <source>
        <strain evidence="3">cv. SW 3</strain>
        <tissue evidence="2">Leaf</tissue>
    </source>
</reference>
<proteinExistence type="predicted"/>
<dbReference type="AlphaFoldDB" id="A0A5A7VGL4"/>
<evidence type="ECO:0000259" key="1">
    <source>
        <dbReference type="Pfam" id="PF03732"/>
    </source>
</evidence>
<dbReference type="Proteomes" id="UP000321393">
    <property type="component" value="Unassembled WGS sequence"/>
</dbReference>
<dbReference type="OrthoDB" id="2272416at2759"/>
<gene>
    <name evidence="2" type="ORF">E6C27_scaffold418G00440</name>
</gene>
<dbReference type="EMBL" id="SSTE01000601">
    <property type="protein sequence ID" value="KAA0067233.1"/>
    <property type="molecule type" value="Genomic_DNA"/>
</dbReference>
<dbReference type="Pfam" id="PF03732">
    <property type="entry name" value="Retrotrans_gag"/>
    <property type="match status" value="1"/>
</dbReference>
<evidence type="ECO:0000313" key="2">
    <source>
        <dbReference type="EMBL" id="KAA0067233.1"/>
    </source>
</evidence>
<organism evidence="2 3">
    <name type="scientific">Cucumis melo var. makuwa</name>
    <name type="common">Oriental melon</name>
    <dbReference type="NCBI Taxonomy" id="1194695"/>
    <lineage>
        <taxon>Eukaryota</taxon>
        <taxon>Viridiplantae</taxon>
        <taxon>Streptophyta</taxon>
        <taxon>Embryophyta</taxon>
        <taxon>Tracheophyta</taxon>
        <taxon>Spermatophyta</taxon>
        <taxon>Magnoliopsida</taxon>
        <taxon>eudicotyledons</taxon>
        <taxon>Gunneridae</taxon>
        <taxon>Pentapetalae</taxon>
        <taxon>rosids</taxon>
        <taxon>fabids</taxon>
        <taxon>Cucurbitales</taxon>
        <taxon>Cucurbitaceae</taxon>
        <taxon>Benincaseae</taxon>
        <taxon>Cucumis</taxon>
    </lineage>
</organism>